<protein>
    <submittedName>
        <fullName evidence="1">Uncharacterized protein</fullName>
    </submittedName>
</protein>
<evidence type="ECO:0000313" key="1">
    <source>
        <dbReference type="EMBL" id="POF89641.1"/>
    </source>
</evidence>
<reference evidence="1 2" key="1">
    <citation type="submission" date="2016-08" db="EMBL/GenBank/DDBJ databases">
        <authorList>
            <person name="Seilhamer J.J."/>
        </authorList>
    </citation>
    <scope>NUCLEOTIDE SEQUENCE [LARGE SCALE GENOMIC DNA]</scope>
    <source>
        <strain evidence="1 2">KT-27</strain>
    </source>
</reference>
<evidence type="ECO:0000313" key="2">
    <source>
        <dbReference type="Proteomes" id="UP000237194"/>
    </source>
</evidence>
<dbReference type="EMBL" id="MIND01000018">
    <property type="protein sequence ID" value="POF89641.1"/>
    <property type="molecule type" value="Genomic_DNA"/>
</dbReference>
<dbReference type="Proteomes" id="UP000237194">
    <property type="component" value="Unassembled WGS sequence"/>
</dbReference>
<sequence length="209" mass="22709">MPSVVDICNMALSRIGNSQRINDLSEASIQAEQCSLFYEASRDFVLRDFAWGFATTYAQLAEVEVNPSPLFPYAYAMPTDCLKARQIVSAVFPDGYWPVDVCVERPILPAIPFRVINGGSGKLIVTQASPATLEYSARIESPEMFDPIFVSALAWKLGSNIAPAIAREPNVAQACESAYQAQIAQAIAQDLNESAPGPQPQSSFITGRN</sequence>
<reference evidence="1 2" key="2">
    <citation type="submission" date="2018-03" db="EMBL/GenBank/DDBJ databases">
        <title>Draft genome of Pseudomonas putida strain KT-27.</title>
        <authorList>
            <person name="Yoshizawa S."/>
            <person name="Khan N.H."/>
            <person name="Nishimura M."/>
            <person name="Chiura H.X."/>
            <person name="Ogura Y."/>
            <person name="Hayashi T."/>
            <person name="Kogure K."/>
        </authorList>
    </citation>
    <scope>NUCLEOTIDE SEQUENCE [LARGE SCALE GENOMIC DNA]</scope>
    <source>
        <strain evidence="1 2">KT-27</strain>
    </source>
</reference>
<gene>
    <name evidence="1" type="ORF">BGP80_17395</name>
</gene>
<name>A0A2S3WFH0_PSEPU</name>
<proteinExistence type="predicted"/>
<organism evidence="1 2">
    <name type="scientific">Pseudomonas putida</name>
    <name type="common">Arthrobacter siderocapsulatus</name>
    <dbReference type="NCBI Taxonomy" id="303"/>
    <lineage>
        <taxon>Bacteria</taxon>
        <taxon>Pseudomonadati</taxon>
        <taxon>Pseudomonadota</taxon>
        <taxon>Gammaproteobacteria</taxon>
        <taxon>Pseudomonadales</taxon>
        <taxon>Pseudomonadaceae</taxon>
        <taxon>Pseudomonas</taxon>
    </lineage>
</organism>
<dbReference type="AlphaFoldDB" id="A0A2S3WFH0"/>
<accession>A0A2S3WFH0</accession>
<comment type="caution">
    <text evidence="1">The sequence shown here is derived from an EMBL/GenBank/DDBJ whole genome shotgun (WGS) entry which is preliminary data.</text>
</comment>
<dbReference type="RefSeq" id="WP_103437685.1">
    <property type="nucleotide sequence ID" value="NZ_MIND01000018.1"/>
</dbReference>